<dbReference type="RefSeq" id="XP_046049833.1">
    <property type="nucleotide sequence ID" value="XM_046201134.1"/>
</dbReference>
<comment type="caution">
    <text evidence="1">The sequence shown here is derived from an EMBL/GenBank/DDBJ whole genome shotgun (WGS) entry which is preliminary data.</text>
</comment>
<dbReference type="OrthoDB" id="3644718at2759"/>
<reference evidence="1" key="1">
    <citation type="journal article" date="2021" name="Nat. Commun.">
        <title>Genetic determinants of endophytism in the Arabidopsis root mycobiome.</title>
        <authorList>
            <person name="Mesny F."/>
            <person name="Miyauchi S."/>
            <person name="Thiergart T."/>
            <person name="Pickel B."/>
            <person name="Atanasova L."/>
            <person name="Karlsson M."/>
            <person name="Huettel B."/>
            <person name="Barry K.W."/>
            <person name="Haridas S."/>
            <person name="Chen C."/>
            <person name="Bauer D."/>
            <person name="Andreopoulos W."/>
            <person name="Pangilinan J."/>
            <person name="LaButti K."/>
            <person name="Riley R."/>
            <person name="Lipzen A."/>
            <person name="Clum A."/>
            <person name="Drula E."/>
            <person name="Henrissat B."/>
            <person name="Kohler A."/>
            <person name="Grigoriev I.V."/>
            <person name="Martin F.M."/>
            <person name="Hacquard S."/>
        </authorList>
    </citation>
    <scope>NUCLEOTIDE SEQUENCE</scope>
    <source>
        <strain evidence="1">MPI-CAGE-AT-0023</strain>
    </source>
</reference>
<evidence type="ECO:0000313" key="1">
    <source>
        <dbReference type="EMBL" id="KAH7253586.1"/>
    </source>
</evidence>
<accession>A0A9P9KDQ2</accession>
<keyword evidence="2" id="KW-1185">Reference proteome</keyword>
<sequence>MHAIDNLSPPCYHVGSAPAHNISRDIIPLSLSSNLSLVSTIPSMTMSSQRASFTSLSNELIAQIFELSHVSDHSNLAMTCRRLNEGGQPTLIRHQKAFQEYNLVSDFLPLTIPSVLQKVVRDPYVAWNIRSIEIWGDRPSWRCWGAFRLEEPENRVYNRLEWPPYFESPTVEDCIPSDEDLELYLNLLKEQAHLPPMEVEDVRESHFLGGIDCYYKLLLILLCPRLRSLKNLRPEDKGYNCDEASPSIQVVSEAIARSWYLDSWAPGLRSLREVALGLQADLWFQFNEEFQRCKNQAYSDIVCRRITILPCVEYVYFECIELSLFSDGPTLRDLVYDLFDTIRYVNYETVYSSIEHIFLGGVADPVNDPATSATDRRPTIRENPETLFTNIKALKSLTVGEYSDGFSWTKLSKLSVSVIRFIETGFHIFDLTPAKMRRALDYRNDLKVLFKDVVKTAFPTSSEVIFLQKAFSEYKKLDMECLEEILIAVVQCDDAYPRLKVLCLEQAEDGYRRHANDYSFSKLVDVAWERRIDVYVRGNTRTRLHQLDLPEPPTLTSLERLRPQAQAAKTVFCPFTGVRRVIRYESEDETGDAETLVLRE</sequence>
<dbReference type="AlphaFoldDB" id="A0A9P9KDQ2"/>
<dbReference type="EMBL" id="JAGMUX010000007">
    <property type="protein sequence ID" value="KAH7253586.1"/>
    <property type="molecule type" value="Genomic_DNA"/>
</dbReference>
<name>A0A9P9KDQ2_FUSRE</name>
<evidence type="ECO:0000313" key="2">
    <source>
        <dbReference type="Proteomes" id="UP000720189"/>
    </source>
</evidence>
<gene>
    <name evidence="1" type="ORF">BKA55DRAFT_726492</name>
</gene>
<protein>
    <recommendedName>
        <fullName evidence="3">F-box domain-containing protein</fullName>
    </recommendedName>
</protein>
<dbReference type="Proteomes" id="UP000720189">
    <property type="component" value="Unassembled WGS sequence"/>
</dbReference>
<proteinExistence type="predicted"/>
<organism evidence="1 2">
    <name type="scientific">Fusarium redolens</name>
    <dbReference type="NCBI Taxonomy" id="48865"/>
    <lineage>
        <taxon>Eukaryota</taxon>
        <taxon>Fungi</taxon>
        <taxon>Dikarya</taxon>
        <taxon>Ascomycota</taxon>
        <taxon>Pezizomycotina</taxon>
        <taxon>Sordariomycetes</taxon>
        <taxon>Hypocreomycetidae</taxon>
        <taxon>Hypocreales</taxon>
        <taxon>Nectriaceae</taxon>
        <taxon>Fusarium</taxon>
        <taxon>Fusarium redolens species complex</taxon>
    </lineage>
</organism>
<evidence type="ECO:0008006" key="3">
    <source>
        <dbReference type="Google" id="ProtNLM"/>
    </source>
</evidence>
<dbReference type="GeneID" id="70231088"/>